<proteinExistence type="predicted"/>
<protein>
    <submittedName>
        <fullName evidence="1">Uncharacterized protein</fullName>
    </submittedName>
</protein>
<gene>
    <name evidence="1" type="ORF">S03H2_72103</name>
</gene>
<evidence type="ECO:0000313" key="1">
    <source>
        <dbReference type="EMBL" id="GAH97420.1"/>
    </source>
</evidence>
<accession>X1KUV7</accession>
<reference evidence="1" key="1">
    <citation type="journal article" date="2014" name="Front. Microbiol.">
        <title>High frequency of phylogenetically diverse reductive dehalogenase-homologous genes in deep subseafloor sedimentary metagenomes.</title>
        <authorList>
            <person name="Kawai M."/>
            <person name="Futagami T."/>
            <person name="Toyoda A."/>
            <person name="Takaki Y."/>
            <person name="Nishi S."/>
            <person name="Hori S."/>
            <person name="Arai W."/>
            <person name="Tsubouchi T."/>
            <person name="Morono Y."/>
            <person name="Uchiyama I."/>
            <person name="Ito T."/>
            <person name="Fujiyama A."/>
            <person name="Inagaki F."/>
            <person name="Takami H."/>
        </authorList>
    </citation>
    <scope>NUCLEOTIDE SEQUENCE</scope>
    <source>
        <strain evidence="1">Expedition CK06-06</strain>
    </source>
</reference>
<dbReference type="EMBL" id="BARU01048567">
    <property type="protein sequence ID" value="GAH97420.1"/>
    <property type="molecule type" value="Genomic_DNA"/>
</dbReference>
<sequence>SRELLVRTKTAQTPIKELNRGSTLAGRYEIIEELGRGRQLAYLE</sequence>
<name>X1KUV7_9ZZZZ</name>
<comment type="caution">
    <text evidence="1">The sequence shown here is derived from an EMBL/GenBank/DDBJ whole genome shotgun (WGS) entry which is preliminary data.</text>
</comment>
<feature type="non-terminal residue" evidence="1">
    <location>
        <position position="1"/>
    </location>
</feature>
<organism evidence="1">
    <name type="scientific">marine sediment metagenome</name>
    <dbReference type="NCBI Taxonomy" id="412755"/>
    <lineage>
        <taxon>unclassified sequences</taxon>
        <taxon>metagenomes</taxon>
        <taxon>ecological metagenomes</taxon>
    </lineage>
</organism>
<dbReference type="AlphaFoldDB" id="X1KUV7"/>